<sequence>MKNVSDKKLKFNSLVSIVVASVLPIFSFAKSLDSINNVESNKKDSIKLASLDSTQNAKFIESKWEDSTQLQNLDSKVDSIKNKVDVSLSLNMTDENIDSIKTQNLDSKDSIQNEIATPLALPKSRNDASEDFIKLASLESKNVQLPTPQPPSAMEGGFTRQTFKGKQSIESKNIDSIKSQNLDSKDSIQNEIATPLALPKSRNDASEDFIKLASLESKNVQLPTPQPPSAMEGGFTRQTFKGKQSIETSNQDSITLASLESKNIESNNQDSIKLAANDNEFNYADSYESDGDDRESLKFFTFSGQLSSFVKAGFNQARVDLARGIYPTESFATIFGQFNTHYNFLKFIENDYITRLNINVGASAAGLILDSTLRDGAPFAESGLSSGSGLNNNYIGGWQGFTFDLPGVSYPYKHNRYFVVQDANIDFESKLGDGIVAGHDLILGLKAGRYASSMEYHSGHTQGFNLDLKFGYGDTDENEANYVKIWWFSSWGRALIDPEWLYDYFAPKSTLINGKKIHLGIHALGLDYSYGGVGESDSGERAGSALLIRPFIYFYPGLYESIGLKAVYEDHFGNGFGYKATLQGFFLHVHDEYVGGNNRRYDSVVDAESGNINAILQVFMYNYNARFGLYKNFGSGNSHFGTYGNPMGFDFWTGSVYDIGPSISDVINREAITGYLSGGGSYNLKYGTFSWDILARITRSPRSDEESVALTIKHAFKNNIGLGLKLEWFRDTTKAGYNPGAALGGTPLSAARTDDRSHAFIMFDYLF</sequence>
<evidence type="ECO:0000313" key="1">
    <source>
        <dbReference type="EMBL" id="TLD94695.1"/>
    </source>
</evidence>
<dbReference type="Proteomes" id="UP000029714">
    <property type="component" value="Unassembled WGS sequence"/>
</dbReference>
<keyword evidence="2" id="KW-1185">Reference proteome</keyword>
<name>A0A347VP90_9HELI</name>
<reference evidence="1 2" key="1">
    <citation type="journal article" date="2014" name="Genome Announc.">
        <title>Draft genome sequences of eight enterohepatic helicobacter species isolated from both laboratory and wild rodents.</title>
        <authorList>
            <person name="Sheh A."/>
            <person name="Shen Z."/>
            <person name="Fox J.G."/>
        </authorList>
    </citation>
    <scope>NUCLEOTIDE SEQUENCE [LARGE SCALE GENOMIC DNA]</scope>
    <source>
        <strain evidence="1 2">MIT 97-6194</strain>
    </source>
</reference>
<dbReference type="AlphaFoldDB" id="A0A347VP90"/>
<dbReference type="EMBL" id="JRMP02000005">
    <property type="protein sequence ID" value="TLD94695.1"/>
    <property type="molecule type" value="Genomic_DNA"/>
</dbReference>
<evidence type="ECO:0008006" key="3">
    <source>
        <dbReference type="Google" id="ProtNLM"/>
    </source>
</evidence>
<organism evidence="1 2">
    <name type="scientific">Helicobacter saguini</name>
    <dbReference type="NCBI Taxonomy" id="1548018"/>
    <lineage>
        <taxon>Bacteria</taxon>
        <taxon>Pseudomonadati</taxon>
        <taxon>Campylobacterota</taxon>
        <taxon>Epsilonproteobacteria</taxon>
        <taxon>Campylobacterales</taxon>
        <taxon>Helicobacteraceae</taxon>
        <taxon>Helicobacter</taxon>
    </lineage>
</organism>
<protein>
    <recommendedName>
        <fullName evidence="3">Outer membrane protein</fullName>
    </recommendedName>
</protein>
<dbReference type="Pfam" id="PF02521">
    <property type="entry name" value="HP_OMP_2"/>
    <property type="match status" value="1"/>
</dbReference>
<dbReference type="InterPro" id="IPR003678">
    <property type="entry name" value="Put_OMP"/>
</dbReference>
<proteinExistence type="predicted"/>
<evidence type="ECO:0000313" key="2">
    <source>
        <dbReference type="Proteomes" id="UP000029714"/>
    </source>
</evidence>
<dbReference type="RefSeq" id="WP_118962090.1">
    <property type="nucleotide sequence ID" value="NZ_JRMP02000005.1"/>
</dbReference>
<reference evidence="1 2" key="2">
    <citation type="journal article" date="2016" name="Infect. Immun.">
        <title>Helicobacter saguini, a Novel Helicobacter Isolated from Cotton-Top Tamarins with Ulcerative Colitis, Has Proinflammatory Properties and Induces Typhlocolitis and Dysplasia in Gnotobiotic IL-10-/- Mice.</title>
        <authorList>
            <person name="Shen Z."/>
            <person name="Mannion A."/>
            <person name="Whary M.T."/>
            <person name="Muthupalani S."/>
            <person name="Sheh A."/>
            <person name="Feng Y."/>
            <person name="Gong G."/>
            <person name="Vandamme P."/>
            <person name="Holcombe H.R."/>
            <person name="Paster B.J."/>
            <person name="Fox J.G."/>
        </authorList>
    </citation>
    <scope>NUCLEOTIDE SEQUENCE [LARGE SCALE GENOMIC DNA]</scope>
    <source>
        <strain evidence="1 2">MIT 97-6194</strain>
    </source>
</reference>
<dbReference type="OrthoDB" id="5328533at2"/>
<comment type="caution">
    <text evidence="1">The sequence shown here is derived from an EMBL/GenBank/DDBJ whole genome shotgun (WGS) entry which is preliminary data.</text>
</comment>
<accession>A0A347VP90</accession>
<gene>
    <name evidence="1" type="ORF">LS64_003990</name>
</gene>